<dbReference type="Gene3D" id="3.20.20.40">
    <property type="entry name" value="1, 4-beta cellobiohydrolase"/>
    <property type="match status" value="1"/>
</dbReference>
<dbReference type="PANTHER" id="PTHR34876:SF4">
    <property type="entry name" value="1,4-BETA-D-GLUCAN CELLOBIOHYDROLASE C-RELATED"/>
    <property type="match status" value="1"/>
</dbReference>
<feature type="binding site" evidence="9">
    <location>
        <position position="231"/>
    </location>
    <ligand>
        <name>substrate</name>
    </ligand>
</feature>
<keyword evidence="7 11" id="KW-0624">Polysaccharide degradation</keyword>
<comment type="caution">
    <text evidence="12">The sequence shown here is derived from an EMBL/GenBank/DDBJ whole genome shotgun (WGS) entry which is preliminary data.</text>
</comment>
<feature type="chain" id="PRO_5018821243" description="Glucanase" evidence="11">
    <location>
        <begin position="36"/>
        <end position="337"/>
    </location>
</feature>
<keyword evidence="1 11" id="KW-0732">Signal</keyword>
<dbReference type="GO" id="GO:0030245">
    <property type="term" value="P:cellulose catabolic process"/>
    <property type="evidence" value="ECO:0007669"/>
    <property type="project" value="UniProtKB-KW"/>
</dbReference>
<dbReference type="GO" id="GO:0004553">
    <property type="term" value="F:hydrolase activity, hydrolyzing O-glycosyl compounds"/>
    <property type="evidence" value="ECO:0007669"/>
    <property type="project" value="InterPro"/>
</dbReference>
<organism evidence="12 13">
    <name type="scientific">Cellulomonas rhizosphaerae</name>
    <dbReference type="NCBI Taxonomy" id="2293719"/>
    <lineage>
        <taxon>Bacteria</taxon>
        <taxon>Bacillati</taxon>
        <taxon>Actinomycetota</taxon>
        <taxon>Actinomycetes</taxon>
        <taxon>Micrococcales</taxon>
        <taxon>Cellulomonadaceae</taxon>
        <taxon>Cellulomonas</taxon>
    </lineage>
</organism>
<keyword evidence="2 11" id="KW-0378">Hydrolase</keyword>
<keyword evidence="3 11" id="KW-0136">Cellulose degradation</keyword>
<feature type="binding site" evidence="9">
    <location>
        <position position="84"/>
    </location>
    <ligand>
        <name>substrate</name>
    </ligand>
</feature>
<keyword evidence="4" id="KW-1015">Disulfide bond</keyword>
<evidence type="ECO:0000256" key="1">
    <source>
        <dbReference type="ARBA" id="ARBA00022729"/>
    </source>
</evidence>
<dbReference type="PANTHER" id="PTHR34876">
    <property type="match status" value="1"/>
</dbReference>
<feature type="active site" evidence="10">
    <location>
        <position position="123"/>
    </location>
</feature>
<gene>
    <name evidence="12" type="ORF">D1825_14935</name>
</gene>
<feature type="active site" description="Proton donor" evidence="8">
    <location>
        <position position="166"/>
    </location>
</feature>
<dbReference type="EMBL" id="QWKP01000216">
    <property type="protein sequence ID" value="RHA38192.1"/>
    <property type="molecule type" value="Genomic_DNA"/>
</dbReference>
<feature type="binding site" evidence="9">
    <location>
        <position position="277"/>
    </location>
    <ligand>
        <name>substrate</name>
    </ligand>
</feature>
<keyword evidence="5 11" id="KW-0119">Carbohydrate metabolism</keyword>
<keyword evidence="6 11" id="KW-0326">Glycosidase</keyword>
<dbReference type="PROSITE" id="PS00655">
    <property type="entry name" value="GLYCOSYL_HYDROL_F6_1"/>
    <property type="match status" value="1"/>
</dbReference>
<dbReference type="PIRSF" id="PIRSF001100">
    <property type="entry name" value="Beta_cellobiohydrolase"/>
    <property type="match status" value="1"/>
</dbReference>
<evidence type="ECO:0000313" key="12">
    <source>
        <dbReference type="EMBL" id="RHA38192.1"/>
    </source>
</evidence>
<comment type="similarity">
    <text evidence="11">Belongs to the glycosyl hydrolase family 6.</text>
</comment>
<dbReference type="EC" id="3.2.1.-" evidence="11"/>
<dbReference type="AlphaFoldDB" id="A0A413RIK8"/>
<name>A0A413RIK8_9CELL</name>
<evidence type="ECO:0000256" key="10">
    <source>
        <dbReference type="PROSITE-ProRule" id="PRU10056"/>
    </source>
</evidence>
<dbReference type="Pfam" id="PF01341">
    <property type="entry name" value="Glyco_hydro_6"/>
    <property type="match status" value="1"/>
</dbReference>
<dbReference type="InterPro" id="IPR016288">
    <property type="entry name" value="Beta_cellobiohydrolase"/>
</dbReference>
<dbReference type="Proteomes" id="UP000283374">
    <property type="component" value="Unassembled WGS sequence"/>
</dbReference>
<keyword evidence="13" id="KW-1185">Reference proteome</keyword>
<feature type="binding site" evidence="9">
    <location>
        <position position="309"/>
    </location>
    <ligand>
        <name>substrate</name>
    </ligand>
</feature>
<evidence type="ECO:0000256" key="9">
    <source>
        <dbReference type="PIRSR" id="PIRSR001100-2"/>
    </source>
</evidence>
<evidence type="ECO:0000256" key="7">
    <source>
        <dbReference type="ARBA" id="ARBA00023326"/>
    </source>
</evidence>
<evidence type="ECO:0000256" key="3">
    <source>
        <dbReference type="ARBA" id="ARBA00023001"/>
    </source>
</evidence>
<evidence type="ECO:0000256" key="5">
    <source>
        <dbReference type="ARBA" id="ARBA00023277"/>
    </source>
</evidence>
<feature type="binding site" evidence="9">
    <location>
        <position position="204"/>
    </location>
    <ligand>
        <name>substrate</name>
    </ligand>
</feature>
<protein>
    <recommendedName>
        <fullName evidence="11">Glucanase</fullName>
        <ecNumber evidence="11">3.2.1.-</ecNumber>
    </recommendedName>
</protein>
<evidence type="ECO:0000256" key="2">
    <source>
        <dbReference type="ARBA" id="ARBA00022801"/>
    </source>
</evidence>
<evidence type="ECO:0000256" key="8">
    <source>
        <dbReference type="PIRSR" id="PIRSR001100-1"/>
    </source>
</evidence>
<evidence type="ECO:0000256" key="4">
    <source>
        <dbReference type="ARBA" id="ARBA00023157"/>
    </source>
</evidence>
<dbReference type="InterPro" id="IPR001524">
    <property type="entry name" value="Glyco_hydro_6_CS"/>
</dbReference>
<evidence type="ECO:0000256" key="6">
    <source>
        <dbReference type="ARBA" id="ARBA00023295"/>
    </source>
</evidence>
<reference evidence="12 13" key="1">
    <citation type="submission" date="2018-08" db="EMBL/GenBank/DDBJ databases">
        <title>Cellulomonas rhizosphaerae sp. nov., a novel actinomycete isolated from soil.</title>
        <authorList>
            <person name="Tian Y."/>
        </authorList>
    </citation>
    <scope>NUCLEOTIDE SEQUENCE [LARGE SCALE GENOMIC DNA]</scope>
    <source>
        <strain evidence="12 13">NEAU-TCZ24</strain>
    </source>
</reference>
<evidence type="ECO:0000313" key="13">
    <source>
        <dbReference type="Proteomes" id="UP000283374"/>
    </source>
</evidence>
<feature type="binding site" evidence="9">
    <location>
        <position position="305"/>
    </location>
    <ligand>
        <name>substrate</name>
    </ligand>
</feature>
<dbReference type="SUPFAM" id="SSF51989">
    <property type="entry name" value="Glycosyl hydrolases family 6, cellulases"/>
    <property type="match status" value="1"/>
</dbReference>
<feature type="signal peptide" evidence="11">
    <location>
        <begin position="1"/>
        <end position="35"/>
    </location>
</feature>
<feature type="binding site" evidence="9">
    <location>
        <position position="201"/>
    </location>
    <ligand>
        <name>substrate</name>
    </ligand>
</feature>
<evidence type="ECO:0000256" key="11">
    <source>
        <dbReference type="RuleBase" id="RU361186"/>
    </source>
</evidence>
<dbReference type="PRINTS" id="PR00733">
    <property type="entry name" value="GLHYDRLASE6"/>
</dbReference>
<feature type="active site" description="Proton acceptor" evidence="8">
    <location>
        <position position="311"/>
    </location>
</feature>
<proteinExistence type="inferred from homology"/>
<sequence length="337" mass="35114">MSPHAPTIANVNPRRLAALLLAAAFVLVVGAPAQAATVDPRLTQKLYVEPAGSAYAAAKAARKAGKVATAKKLEVISKTAQGKWIGDWAGAKQTRADVRAYVKAAAKAKRTPLVVVYAVPGRDCGGQSAGGLAAGSYKTWIKGVAAGLKDGAVKGRSRALVALEPDSLMMDCAGSSRSALITYAAKTLAATGAWVYLDAGHSNWRTPADTATRLKAAGVRYARGFFTNVSNFNATSAEKRYATKVGASLKAKGITAAHRHYVIDTSRNGRATANGQWCNPPKQGLGAKPSLSTSKGALDGYLWVKRPGESDGACNGGPGAGQWWQAYALDLVKYRKG</sequence>
<dbReference type="InterPro" id="IPR036434">
    <property type="entry name" value="Beta_cellobiohydrolase_sf"/>
</dbReference>
<accession>A0A413RIK8</accession>